<dbReference type="Proteomes" id="UP001345963">
    <property type="component" value="Unassembled WGS sequence"/>
</dbReference>
<dbReference type="EMBL" id="JAHUTI010002246">
    <property type="protein sequence ID" value="MED6233313.1"/>
    <property type="molecule type" value="Genomic_DNA"/>
</dbReference>
<proteinExistence type="predicted"/>
<accession>A0ABU7A5U3</accession>
<evidence type="ECO:0000256" key="1">
    <source>
        <dbReference type="SAM" id="MobiDB-lite"/>
    </source>
</evidence>
<evidence type="ECO:0000313" key="3">
    <source>
        <dbReference type="Proteomes" id="UP001345963"/>
    </source>
</evidence>
<organism evidence="2 3">
    <name type="scientific">Ataeniobius toweri</name>
    <dbReference type="NCBI Taxonomy" id="208326"/>
    <lineage>
        <taxon>Eukaryota</taxon>
        <taxon>Metazoa</taxon>
        <taxon>Chordata</taxon>
        <taxon>Craniata</taxon>
        <taxon>Vertebrata</taxon>
        <taxon>Euteleostomi</taxon>
        <taxon>Actinopterygii</taxon>
        <taxon>Neopterygii</taxon>
        <taxon>Teleostei</taxon>
        <taxon>Neoteleostei</taxon>
        <taxon>Acanthomorphata</taxon>
        <taxon>Ovalentaria</taxon>
        <taxon>Atherinomorphae</taxon>
        <taxon>Cyprinodontiformes</taxon>
        <taxon>Goodeidae</taxon>
        <taxon>Ataeniobius</taxon>
    </lineage>
</organism>
<name>A0ABU7A5U3_9TELE</name>
<evidence type="ECO:0000313" key="2">
    <source>
        <dbReference type="EMBL" id="MED6233313.1"/>
    </source>
</evidence>
<comment type="caution">
    <text evidence="2">The sequence shown here is derived from an EMBL/GenBank/DDBJ whole genome shotgun (WGS) entry which is preliminary data.</text>
</comment>
<keyword evidence="3" id="KW-1185">Reference proteome</keyword>
<feature type="compositionally biased region" description="Polar residues" evidence="1">
    <location>
        <begin position="67"/>
        <end position="98"/>
    </location>
</feature>
<gene>
    <name evidence="2" type="ORF">ATANTOWER_010013</name>
</gene>
<protein>
    <submittedName>
        <fullName evidence="2">Uncharacterized protein</fullName>
    </submittedName>
</protein>
<reference evidence="2 3" key="1">
    <citation type="submission" date="2021-07" db="EMBL/GenBank/DDBJ databases">
        <authorList>
            <person name="Palmer J.M."/>
        </authorList>
    </citation>
    <scope>NUCLEOTIDE SEQUENCE [LARGE SCALE GENOMIC DNA]</scope>
    <source>
        <strain evidence="2 3">AT_MEX2019</strain>
        <tissue evidence="2">Muscle</tissue>
    </source>
</reference>
<feature type="region of interest" description="Disordered" evidence="1">
    <location>
        <begin position="17"/>
        <end position="98"/>
    </location>
</feature>
<sequence>MWHFNVHRGFWCKCLPSFDPRPVRSPTDPALTPTAHPNLQQVHSPPPVLSQLRAGTTLKLSKHPASHTPSVHTPSQSSSKYTHTQQKQPLCSPSTAPSRSELQWVFHTYPSSLWN</sequence>